<protein>
    <recommendedName>
        <fullName evidence="3">Secretion system C-terminal sorting domain-containing protein</fullName>
    </recommendedName>
</protein>
<dbReference type="CDD" id="cd15482">
    <property type="entry name" value="Sialidase_non-viral"/>
    <property type="match status" value="1"/>
</dbReference>
<gene>
    <name evidence="4" type="ORF">DIS07_04665</name>
</gene>
<dbReference type="NCBIfam" id="TIGR04183">
    <property type="entry name" value="Por_Secre_tail"/>
    <property type="match status" value="1"/>
</dbReference>
<evidence type="ECO:0000313" key="5">
    <source>
        <dbReference type="Proteomes" id="UP000245670"/>
    </source>
</evidence>
<dbReference type="InterPro" id="IPR052025">
    <property type="entry name" value="Xyloglucanase_GH74"/>
</dbReference>
<dbReference type="PANTHER" id="PTHR43739:SF5">
    <property type="entry name" value="EXO-ALPHA-SIALIDASE"/>
    <property type="match status" value="1"/>
</dbReference>
<evidence type="ECO:0000256" key="1">
    <source>
        <dbReference type="ARBA" id="ARBA00022729"/>
    </source>
</evidence>
<comment type="caution">
    <text evidence="4">The sequence shown here is derived from an EMBL/GenBank/DDBJ whole genome shotgun (WGS) entry which is preliminary data.</text>
</comment>
<keyword evidence="1 2" id="KW-0732">Signal</keyword>
<accession>A0A2U2JBN1</accession>
<dbReference type="Proteomes" id="UP000245670">
    <property type="component" value="Unassembled WGS sequence"/>
</dbReference>
<feature type="chain" id="PRO_5015669313" description="Secretion system C-terminal sorting domain-containing protein" evidence="2">
    <location>
        <begin position="21"/>
        <end position="1160"/>
    </location>
</feature>
<proteinExistence type="predicted"/>
<name>A0A2U2JBN1_9FLAO</name>
<dbReference type="SUPFAM" id="SSF110296">
    <property type="entry name" value="Oligoxyloglucan reducing end-specific cellobiohydrolase"/>
    <property type="match status" value="2"/>
</dbReference>
<evidence type="ECO:0000259" key="3">
    <source>
        <dbReference type="Pfam" id="PF18962"/>
    </source>
</evidence>
<dbReference type="AlphaFoldDB" id="A0A2U2JBN1"/>
<feature type="domain" description="Secretion system C-terminal sorting" evidence="3">
    <location>
        <begin position="1085"/>
        <end position="1159"/>
    </location>
</feature>
<reference evidence="4 5" key="1">
    <citation type="submission" date="2018-05" db="EMBL/GenBank/DDBJ databases">
        <title>Polaribacter aquimarinus sp. nov., isolated from sediment in a sediment of sea.</title>
        <authorList>
            <person name="Lu D."/>
        </authorList>
    </citation>
    <scope>NUCLEOTIDE SEQUENCE [LARGE SCALE GENOMIC DNA]</scope>
    <source>
        <strain evidence="4 5">ZY113</strain>
    </source>
</reference>
<dbReference type="OrthoDB" id="9757947at2"/>
<dbReference type="InterPro" id="IPR026444">
    <property type="entry name" value="Secre_tail"/>
</dbReference>
<keyword evidence="5" id="KW-1185">Reference proteome</keyword>
<dbReference type="Gene3D" id="2.130.10.10">
    <property type="entry name" value="YVTN repeat-like/Quinoprotein amine dehydrogenase"/>
    <property type="match status" value="3"/>
</dbReference>
<dbReference type="PANTHER" id="PTHR43739">
    <property type="entry name" value="XYLOGLUCANASE (EUROFUNG)"/>
    <property type="match status" value="1"/>
</dbReference>
<dbReference type="InterPro" id="IPR015943">
    <property type="entry name" value="WD40/YVTN_repeat-like_dom_sf"/>
</dbReference>
<evidence type="ECO:0000313" key="4">
    <source>
        <dbReference type="EMBL" id="PWG05743.1"/>
    </source>
</evidence>
<dbReference type="EMBL" id="QFFG01000002">
    <property type="protein sequence ID" value="PWG05743.1"/>
    <property type="molecule type" value="Genomic_DNA"/>
</dbReference>
<feature type="signal peptide" evidence="2">
    <location>
        <begin position="1"/>
        <end position="20"/>
    </location>
</feature>
<dbReference type="RefSeq" id="WP_109404076.1">
    <property type="nucleotide sequence ID" value="NZ_QFFG01000002.1"/>
</dbReference>
<dbReference type="Pfam" id="PF18962">
    <property type="entry name" value="Por_Secre_tail"/>
    <property type="match status" value="1"/>
</dbReference>
<dbReference type="GO" id="GO:0010411">
    <property type="term" value="P:xyloglucan metabolic process"/>
    <property type="evidence" value="ECO:0007669"/>
    <property type="project" value="TreeGrafter"/>
</dbReference>
<sequence>MKKIYKVFTFLIAVFTVLNACQKEKVEEQKEIAIKEVKIKQKKKDPNVVHKKGIEHIAEYQKQIRKPVDEENSTYEKGYLIREYNKARKEVTLKKGASSVTAVFTERGPVNVPGRCRGIAVDPTNSNRWFVGTVGGGVWLTEDAGSTWKSLTDNQIPNLATSTVVISPQDANTLYAGTGEPFRNGDAIGGSGVFKTTDGGTTWQHLTATISLGDVGRMIINPNDKDNVLIATTTGIYRTVNGGTSWSRVYNSSGRRVQDLDADPSDFNIQYGSVRNLGIVKSTDGGVTWATVFDRATYNSNHDRFETSVSQADPNTVFLSVYSPTRNDVGTATVGVNTDFYVSRDKGATFTNLQTTGTKESANLVTGQGWYDNVIMGHPYNKDVFYVGGIAVFKVTISGSNFTSTSIASGYDSSQINSSVHVDQHGLFTILGNNQEFKILLANDGGVYSTSSKLDPGATEGDWSAATVGKNSTQFYGASKQNGQNNYLAGAQDNGSWISQGNNSDKTKSYIKVLGGDGFNVIWHYDKPGSFMVAYQFNNIARFVNYSGARANTPDSDSSKSPFISKMSNADNYPDVVFTISTSGVWRSTDFAANWNLIPITENFTTSYATPLNVKVSQADPNIVWAGGRMTENGSYTMHVSQDNGKTFTKTNVFDNPLGTHNYYVSGMNPSYTERNRFYLTFSGQGAAKILKTEDLGNTWTDISGFTTGVTTGFPDVAVHSVLEMPFDKNIIWAGTDIGIFQTTDGGANWSIVSGFIPVAVYGMKIVNDQVVIATHGRGVWSATVAELSSFTPAKFLKPIVITSTQKAIQTNSALISYKVSDDEVSRVKIYIDDVLKTEITQDFNATDTYTYETEILTEGVHKVAVQQFDDTNNLETLVENNDFAIVDFKPASPVIKITEFTAEDAYAYNDSFKIDNLNNNVTTNVLNNSEHPYLNNKTYSMVLKQPLTITATSSEFEYEDFAIVEPYTDDLKDLTQFYDYVIIEASKDLNNWVTLDKYDARRYPEWLAQSNRTVELMDISEALFKKQSINLTSKGFTIGDTVVFRLSLVTDPGTVSYGWAIKSINKNATASVNEVLSGKKVFTVYPSISNGTFTVLAKNTLGKTKMNIFDIRGRNVFNLNLDFSKNEKQKINTALKSGVYMVHITDENNKKSSKKIIIE</sequence>
<organism evidence="4 5">
    <name type="scientific">Polaribacter aquimarinus</name>
    <dbReference type="NCBI Taxonomy" id="2100726"/>
    <lineage>
        <taxon>Bacteria</taxon>
        <taxon>Pseudomonadati</taxon>
        <taxon>Bacteroidota</taxon>
        <taxon>Flavobacteriia</taxon>
        <taxon>Flavobacteriales</taxon>
        <taxon>Flavobacteriaceae</taxon>
    </lineage>
</organism>
<evidence type="ECO:0000256" key="2">
    <source>
        <dbReference type="SAM" id="SignalP"/>
    </source>
</evidence>